<dbReference type="RefSeq" id="WP_039631068.1">
    <property type="nucleotide sequence ID" value="NZ_CP095749.1"/>
</dbReference>
<dbReference type="InterPro" id="IPR050483">
    <property type="entry name" value="CoA-transferase_III_domain"/>
</dbReference>
<sequence>MSTGRETDGGVGPLHGVRVVELASVIMGPYAAQQLGDLGADVIKVEPPTGDLTRHYPPTRSPGMGVITLNLNRNKRSVALDLKAPGGRDALLALLASADVFLTNVRPQALRRLDLAYEDVAAVNSGLVYLNAQGFRSDSPLGGHAAYDDVVQAASGLVWLNEQVSGVPHYVPTVLADKICGLVIVQSVLAALHHRDRTGQGQHVEVPMADTMLAFNLVEHLAAATLNPPEGPIGYPRALSPRRAASRTADGWMCILPYSDRNWRDFFAFVGRPELADDPRFASYAARVHNADELYVLVGEFTTRHTNAQWQEFCDATSIPAAPVLSLTEAATSAYATEGGLLREAEHPTEGGYRLIGQPVRFWATPAGLHRHCPRVGEHTEEVFAEIGHRPPARATNSHQQPPTPVPADRIEAP</sequence>
<protein>
    <submittedName>
        <fullName evidence="3">CoA transferase</fullName>
    </submittedName>
</protein>
<reference evidence="3 4" key="1">
    <citation type="submission" date="2022-03" db="EMBL/GenBank/DDBJ databases">
        <title>Streptomyces yunnanensis P86,complete genome.</title>
        <authorList>
            <person name="Chen S."/>
            <person name="Zhang Q."/>
        </authorList>
    </citation>
    <scope>NUCLEOTIDE SEQUENCE [LARGE SCALE GENOMIC DNA]</scope>
    <source>
        <strain evidence="3 4">P86</strain>
    </source>
</reference>
<gene>
    <name evidence="3" type="ORF">MOV08_09660</name>
</gene>
<dbReference type="PANTHER" id="PTHR48207:SF4">
    <property type="entry name" value="BLL6097 PROTEIN"/>
    <property type="match status" value="1"/>
</dbReference>
<dbReference type="Pfam" id="PF02515">
    <property type="entry name" value="CoA_transf_3"/>
    <property type="match status" value="1"/>
</dbReference>
<dbReference type="InterPro" id="IPR023606">
    <property type="entry name" value="CoA-Trfase_III_dom_1_sf"/>
</dbReference>
<keyword evidence="4" id="KW-1185">Reference proteome</keyword>
<dbReference type="SUPFAM" id="SSF89796">
    <property type="entry name" value="CoA-transferase family III (CaiB/BaiF)"/>
    <property type="match status" value="1"/>
</dbReference>
<accession>A0ABY8A448</accession>
<dbReference type="InterPro" id="IPR003673">
    <property type="entry name" value="CoA-Trfase_fam_III"/>
</dbReference>
<evidence type="ECO:0000256" key="2">
    <source>
        <dbReference type="SAM" id="MobiDB-lite"/>
    </source>
</evidence>
<evidence type="ECO:0000256" key="1">
    <source>
        <dbReference type="ARBA" id="ARBA00022679"/>
    </source>
</evidence>
<evidence type="ECO:0000313" key="4">
    <source>
        <dbReference type="Proteomes" id="UP001218629"/>
    </source>
</evidence>
<organism evidence="3 4">
    <name type="scientific">Streptomyces yunnanensis</name>
    <dbReference type="NCBI Taxonomy" id="156453"/>
    <lineage>
        <taxon>Bacteria</taxon>
        <taxon>Bacillati</taxon>
        <taxon>Actinomycetota</taxon>
        <taxon>Actinomycetes</taxon>
        <taxon>Kitasatosporales</taxon>
        <taxon>Streptomycetaceae</taxon>
        <taxon>Streptomyces</taxon>
    </lineage>
</organism>
<proteinExistence type="predicted"/>
<dbReference type="GO" id="GO:0016740">
    <property type="term" value="F:transferase activity"/>
    <property type="evidence" value="ECO:0007669"/>
    <property type="project" value="UniProtKB-KW"/>
</dbReference>
<dbReference type="Gene3D" id="3.30.1540.10">
    <property type="entry name" value="formyl-coa transferase, domain 3"/>
    <property type="match status" value="1"/>
</dbReference>
<feature type="region of interest" description="Disordered" evidence="2">
    <location>
        <begin position="391"/>
        <end position="414"/>
    </location>
</feature>
<keyword evidence="1 3" id="KW-0808">Transferase</keyword>
<dbReference type="EMBL" id="CP095749">
    <property type="protein sequence ID" value="WEB39511.1"/>
    <property type="molecule type" value="Genomic_DNA"/>
</dbReference>
<dbReference type="InterPro" id="IPR044855">
    <property type="entry name" value="CoA-Trfase_III_dom3_sf"/>
</dbReference>
<name>A0ABY8A448_9ACTN</name>
<dbReference type="Proteomes" id="UP001218629">
    <property type="component" value="Chromosome"/>
</dbReference>
<dbReference type="PANTHER" id="PTHR48207">
    <property type="entry name" value="SUCCINATE--HYDROXYMETHYLGLUTARATE COA-TRANSFERASE"/>
    <property type="match status" value="1"/>
</dbReference>
<evidence type="ECO:0000313" key="3">
    <source>
        <dbReference type="EMBL" id="WEB39511.1"/>
    </source>
</evidence>
<dbReference type="Gene3D" id="3.40.50.10540">
    <property type="entry name" value="Crotonobetainyl-coa:carnitine coa-transferase, domain 1"/>
    <property type="match status" value="1"/>
</dbReference>